<feature type="region of interest" description="Disordered" evidence="2">
    <location>
        <begin position="1"/>
        <end position="26"/>
    </location>
</feature>
<feature type="compositionally biased region" description="Polar residues" evidence="2">
    <location>
        <begin position="156"/>
        <end position="167"/>
    </location>
</feature>
<feature type="domain" description="Suppressor APC" evidence="3">
    <location>
        <begin position="26"/>
        <end position="114"/>
    </location>
</feature>
<dbReference type="InterPro" id="IPR026828">
    <property type="entry name" value="SAPC2_1/2"/>
</dbReference>
<accession>A0ABM5FIG7</accession>
<keyword evidence="1" id="KW-0175">Coiled coil</keyword>
<reference evidence="5" key="2">
    <citation type="submission" date="2025-08" db="UniProtKB">
        <authorList>
            <consortium name="RefSeq"/>
        </authorList>
    </citation>
    <scope>IDENTIFICATION</scope>
</reference>
<evidence type="ECO:0000256" key="2">
    <source>
        <dbReference type="SAM" id="MobiDB-lite"/>
    </source>
</evidence>
<dbReference type="InterPro" id="IPR057953">
    <property type="entry name" value="SAPC2_N"/>
</dbReference>
<dbReference type="GeneID" id="110091280"/>
<dbReference type="Pfam" id="PF25825">
    <property type="entry name" value="SAPC2_N"/>
    <property type="match status" value="1"/>
</dbReference>
<evidence type="ECO:0000259" key="3">
    <source>
        <dbReference type="Pfam" id="PF25825"/>
    </source>
</evidence>
<feature type="compositionally biased region" description="Basic and acidic residues" evidence="2">
    <location>
        <begin position="119"/>
        <end position="131"/>
    </location>
</feature>
<proteinExistence type="predicted"/>
<dbReference type="Pfam" id="PF11414">
    <property type="entry name" value="Suppressor_APC"/>
    <property type="match status" value="1"/>
</dbReference>
<feature type="compositionally biased region" description="Pro residues" evidence="2">
    <location>
        <begin position="9"/>
        <end position="18"/>
    </location>
</feature>
<gene>
    <name evidence="5" type="primary">SAPCD1</name>
</gene>
<organism evidence="4 5">
    <name type="scientific">Pogona vitticeps</name>
    <name type="common">central bearded dragon</name>
    <dbReference type="NCBI Taxonomy" id="103695"/>
    <lineage>
        <taxon>Eukaryota</taxon>
        <taxon>Metazoa</taxon>
        <taxon>Chordata</taxon>
        <taxon>Craniata</taxon>
        <taxon>Vertebrata</taxon>
        <taxon>Euteleostomi</taxon>
        <taxon>Lepidosauria</taxon>
        <taxon>Squamata</taxon>
        <taxon>Bifurcata</taxon>
        <taxon>Unidentata</taxon>
        <taxon>Episquamata</taxon>
        <taxon>Toxicofera</taxon>
        <taxon>Iguania</taxon>
        <taxon>Acrodonta</taxon>
        <taxon>Agamidae</taxon>
        <taxon>Amphibolurinae</taxon>
        <taxon>Pogona</taxon>
    </lineage>
</organism>
<feature type="coiled-coil region" evidence="1">
    <location>
        <begin position="303"/>
        <end position="330"/>
    </location>
</feature>
<feature type="compositionally biased region" description="Polar residues" evidence="2">
    <location>
        <begin position="134"/>
        <end position="144"/>
    </location>
</feature>
<dbReference type="PANTHER" id="PTHR14907">
    <property type="entry name" value="FI14130P"/>
    <property type="match status" value="1"/>
</dbReference>
<sequence length="348" mass="39213">MNSEGLTAPPLPTNPENPAPSLGTRLPRPFLHSLRTLFEILDDQRSGTIHVSEIESRWGRGGSGVRPQGDQERAQLPSGVLQALQQVAEPCGGYLSFPRLVAGLRIALLRAEEEEDRAEAEKAGESARAEQAEGGQSASQSMKNLSRIRESDGKSITRSRSINSSLCQAGRRRSLRLPKEPRRHTISNALEYDMLKRMQELERERDALLQGLEMVDRMRDWFQRHLLEAQRRQKHMGAEASYFPENQNHLLLAKIQEVNLCLKNLLTSPGKSEVPPGAFGAPLYSLGKKEFHHQAVTVLKEQNHLLIKEVSEKSDRIAQLEQEKAALCQQLKERRGYRLPSHKESTFI</sequence>
<feature type="region of interest" description="Disordered" evidence="2">
    <location>
        <begin position="117"/>
        <end position="175"/>
    </location>
</feature>
<dbReference type="PANTHER" id="PTHR14907:SF4">
    <property type="entry name" value="SUPPRESSOR APC DOMAIN-CONTAINING PROTEIN 1"/>
    <property type="match status" value="1"/>
</dbReference>
<evidence type="ECO:0000313" key="5">
    <source>
        <dbReference type="RefSeq" id="XP_072845206.1"/>
    </source>
</evidence>
<keyword evidence="4" id="KW-1185">Reference proteome</keyword>
<evidence type="ECO:0000313" key="4">
    <source>
        <dbReference type="Proteomes" id="UP001652642"/>
    </source>
</evidence>
<name>A0ABM5FIG7_9SAUR</name>
<reference evidence="4" key="1">
    <citation type="submission" date="2025-05" db="UniProtKB">
        <authorList>
            <consortium name="RefSeq"/>
        </authorList>
    </citation>
    <scope>NUCLEOTIDE SEQUENCE [LARGE SCALE GENOMIC DNA]</scope>
</reference>
<protein>
    <submittedName>
        <fullName evidence="5">Suppressor APC domain-containing protein 1</fullName>
    </submittedName>
</protein>
<dbReference type="RefSeq" id="XP_072845206.1">
    <property type="nucleotide sequence ID" value="XM_072989105.1"/>
</dbReference>
<evidence type="ECO:0000256" key="1">
    <source>
        <dbReference type="SAM" id="Coils"/>
    </source>
</evidence>
<dbReference type="Proteomes" id="UP001652642">
    <property type="component" value="Chromosome 2"/>
</dbReference>